<dbReference type="AlphaFoldDB" id="A0A1Y1S5N6"/>
<proteinExistence type="predicted"/>
<feature type="domain" description="CMP/dCMP-type deaminase" evidence="1">
    <location>
        <begin position="1"/>
        <end position="114"/>
    </location>
</feature>
<dbReference type="Gene3D" id="3.40.140.10">
    <property type="entry name" value="Cytidine Deaminase, domain 2"/>
    <property type="match status" value="1"/>
</dbReference>
<dbReference type="CDD" id="cd01285">
    <property type="entry name" value="nucleoside_deaminase"/>
    <property type="match status" value="1"/>
</dbReference>
<dbReference type="InterPro" id="IPR002125">
    <property type="entry name" value="CMP_dCMP_dom"/>
</dbReference>
<reference evidence="2 3" key="1">
    <citation type="journal article" date="2017" name="Environ. Microbiol.">
        <title>Decay of the glycolytic pathway and adaptation to intranuclear parasitism within Enterocytozoonidae microsporidia.</title>
        <authorList>
            <person name="Wiredu Boakye D."/>
            <person name="Jaroenlak P."/>
            <person name="Prachumwat A."/>
            <person name="Williams T.A."/>
            <person name="Bateman K.S."/>
            <person name="Itsathitphaisarn O."/>
            <person name="Sritunyalucksana K."/>
            <person name="Paszkiewicz K.H."/>
            <person name="Moore K.A."/>
            <person name="Stentiford G.D."/>
            <person name="Williams B.A."/>
        </authorList>
    </citation>
    <scope>NUCLEOTIDE SEQUENCE [LARGE SCALE GENOMIC DNA]</scope>
    <source>
        <strain evidence="2 3">GB1</strain>
    </source>
</reference>
<protein>
    <submittedName>
        <fullName evidence="2">TADA</fullName>
    </submittedName>
</protein>
<dbReference type="GO" id="GO:0052717">
    <property type="term" value="F:tRNA-specific adenosine-34 deaminase activity"/>
    <property type="evidence" value="ECO:0007669"/>
    <property type="project" value="UniProtKB-EC"/>
</dbReference>
<dbReference type="PANTHER" id="PTHR11079:SF179">
    <property type="entry name" value="TRNA(ADENINE(34)) DEAMINASE, CHLOROPLASTIC"/>
    <property type="match status" value="1"/>
</dbReference>
<evidence type="ECO:0000259" key="1">
    <source>
        <dbReference type="PROSITE" id="PS51747"/>
    </source>
</evidence>
<dbReference type="OrthoDB" id="1701769at2759"/>
<evidence type="ECO:0000313" key="2">
    <source>
        <dbReference type="EMBL" id="ORD93736.1"/>
    </source>
</evidence>
<dbReference type="GO" id="GO:0002100">
    <property type="term" value="P:tRNA wobble adenosine to inosine editing"/>
    <property type="evidence" value="ECO:0007669"/>
    <property type="project" value="InterPro"/>
</dbReference>
<evidence type="ECO:0000313" key="3">
    <source>
        <dbReference type="Proteomes" id="UP000192639"/>
    </source>
</evidence>
<gene>
    <name evidence="2" type="primary">TADA</name>
    <name evidence="2" type="ORF">ECANGB1_1593</name>
</gene>
<dbReference type="PROSITE" id="PS51747">
    <property type="entry name" value="CYT_DCMP_DEAMINASES_2"/>
    <property type="match status" value="1"/>
</dbReference>
<sequence length="161" mass="18418">MQNSKFRLALSAAKEGAEQNELPVGCALFYNGILFKTEHNKTNVNEDPLAHCELLVLREFIQTHNNVSEYSMELYVTLEPCVMCYRAYSDLCDETQSVSIVFGAYNEIFGMTKVFRNGMNTSLLYRCIESEEAVEIVREFYKNNRNIRVGQVSGESTSQNR</sequence>
<keyword evidence="3" id="KW-1185">Reference proteome</keyword>
<dbReference type="Proteomes" id="UP000192639">
    <property type="component" value="Unassembled WGS sequence"/>
</dbReference>
<organism evidence="2 3">
    <name type="scientific">Enterospora canceri</name>
    <dbReference type="NCBI Taxonomy" id="1081671"/>
    <lineage>
        <taxon>Eukaryota</taxon>
        <taxon>Fungi</taxon>
        <taxon>Fungi incertae sedis</taxon>
        <taxon>Microsporidia</taxon>
        <taxon>Enterocytozoonidae</taxon>
        <taxon>Enterospora</taxon>
    </lineage>
</organism>
<name>A0A1Y1S5N6_9MICR</name>
<dbReference type="EMBL" id="LWDP01000051">
    <property type="protein sequence ID" value="ORD93736.1"/>
    <property type="molecule type" value="Genomic_DNA"/>
</dbReference>
<accession>A0A1Y1S5N6</accession>
<dbReference type="SUPFAM" id="SSF53927">
    <property type="entry name" value="Cytidine deaminase-like"/>
    <property type="match status" value="1"/>
</dbReference>
<dbReference type="GO" id="GO:0046872">
    <property type="term" value="F:metal ion binding"/>
    <property type="evidence" value="ECO:0007669"/>
    <property type="project" value="UniProtKB-KW"/>
</dbReference>
<dbReference type="PANTHER" id="PTHR11079">
    <property type="entry name" value="CYTOSINE DEAMINASE FAMILY MEMBER"/>
    <property type="match status" value="1"/>
</dbReference>
<comment type="caution">
    <text evidence="2">The sequence shown here is derived from an EMBL/GenBank/DDBJ whole genome shotgun (WGS) entry which is preliminary data.</text>
</comment>
<dbReference type="InterPro" id="IPR016193">
    <property type="entry name" value="Cytidine_deaminase-like"/>
</dbReference>
<dbReference type="Pfam" id="PF00383">
    <property type="entry name" value="dCMP_cyt_deam_1"/>
    <property type="match status" value="1"/>
</dbReference>
<dbReference type="VEuPathDB" id="MicrosporidiaDB:ECANGB1_1593"/>